<dbReference type="PANTHER" id="PTHR43292">
    <property type="entry name" value="ACYL-COA DEHYDROGENASE"/>
    <property type="match status" value="1"/>
</dbReference>
<dbReference type="Pfam" id="PF02770">
    <property type="entry name" value="Acyl-CoA_dh_M"/>
    <property type="match status" value="1"/>
</dbReference>
<dbReference type="InterPro" id="IPR052161">
    <property type="entry name" value="Mycobact_Acyl-CoA_DH"/>
</dbReference>
<evidence type="ECO:0000256" key="2">
    <source>
        <dbReference type="ARBA" id="ARBA00022630"/>
    </source>
</evidence>
<evidence type="ECO:0000259" key="5">
    <source>
        <dbReference type="Pfam" id="PF02770"/>
    </source>
</evidence>
<dbReference type="FunFam" id="2.40.110.10:FF:000011">
    <property type="entry name" value="Acyl-CoA dehydrogenase FadE34"/>
    <property type="match status" value="1"/>
</dbReference>
<dbReference type="Pfam" id="PF02771">
    <property type="entry name" value="Acyl-CoA_dh_N"/>
    <property type="match status" value="1"/>
</dbReference>
<proteinExistence type="predicted"/>
<keyword evidence="4" id="KW-0560">Oxidoreductase</keyword>
<dbReference type="OrthoDB" id="9770681at2"/>
<dbReference type="Proteomes" id="UP000184693">
    <property type="component" value="Unassembled WGS sequence"/>
</dbReference>
<sequence length="388" mass="42356">MIESLDYVCLPDEAEALRSEVRAFLAEHLMNVPANQRARSWMGFSAEFSRALGRRGWLGLTLPRSYGSAELGAFSRFVLVEELLNAGAPVGAHWIADRQSGPLILSYGTEAQKQFYLPRISRGEAFFCIGMSEPNVGSDLASVRTQARRTSDGWILSGQKIWTTQAHRSHYMIALVRTSGSPEDRQKGLSQLIVDLSLPGVVVRPIRDLTGDSHFCEVFFDDVHLGGDALIGTEGDGWRQVTAELAFERSGPERIYSSIVLLNEWASYLRRCGAIDRLEYVAAGRLLSSLVTLRAMSISIVAKLQAGESPATVAALTKDLGTEFEQLVPAVIADLVSAVDSRTGHDGPPSPELLQTLAYITHVAPSFSLRGGTREILRGMIARGLGLR</sequence>
<evidence type="ECO:0000259" key="6">
    <source>
        <dbReference type="Pfam" id="PF02771"/>
    </source>
</evidence>
<dbReference type="Gene3D" id="2.40.110.10">
    <property type="entry name" value="Butyryl-CoA Dehydrogenase, subunit A, domain 2"/>
    <property type="match status" value="1"/>
</dbReference>
<dbReference type="Gene3D" id="1.10.540.10">
    <property type="entry name" value="Acyl-CoA dehydrogenase/oxidase, N-terminal domain"/>
    <property type="match status" value="1"/>
</dbReference>
<dbReference type="Proteomes" id="UP000185151">
    <property type="component" value="Unassembled WGS sequence"/>
</dbReference>
<keyword evidence="10" id="KW-1185">Reference proteome</keyword>
<gene>
    <name evidence="7" type="ORF">SAMN05444165_3114</name>
    <name evidence="8" type="ORF">SAMN05444168_5541</name>
</gene>
<name>A0A1N6JFL2_9BURK</name>
<evidence type="ECO:0000256" key="1">
    <source>
        <dbReference type="ARBA" id="ARBA00001974"/>
    </source>
</evidence>
<dbReference type="InterPro" id="IPR006091">
    <property type="entry name" value="Acyl-CoA_Oxase/DH_mid-dom"/>
</dbReference>
<evidence type="ECO:0000313" key="8">
    <source>
        <dbReference type="EMBL" id="SIO49693.1"/>
    </source>
</evidence>
<organism evidence="7 10">
    <name type="scientific">Paraburkholderia phenazinium</name>
    <dbReference type="NCBI Taxonomy" id="60549"/>
    <lineage>
        <taxon>Bacteria</taxon>
        <taxon>Pseudomonadati</taxon>
        <taxon>Pseudomonadota</taxon>
        <taxon>Betaproteobacteria</taxon>
        <taxon>Burkholderiales</taxon>
        <taxon>Burkholderiaceae</taxon>
        <taxon>Paraburkholderia</taxon>
    </lineage>
</organism>
<dbReference type="EMBL" id="FSRM01000002">
    <property type="protein sequence ID" value="SIO49693.1"/>
    <property type="molecule type" value="Genomic_DNA"/>
</dbReference>
<keyword evidence="2" id="KW-0285">Flavoprotein</keyword>
<dbReference type="InterPro" id="IPR037069">
    <property type="entry name" value="AcylCoA_DH/ox_N_sf"/>
</dbReference>
<dbReference type="InterPro" id="IPR013786">
    <property type="entry name" value="AcylCoA_DH/ox_N"/>
</dbReference>
<evidence type="ECO:0000313" key="7">
    <source>
        <dbReference type="EMBL" id="SIO42981.1"/>
    </source>
</evidence>
<dbReference type="AlphaFoldDB" id="A0A1N6JFL2"/>
<feature type="domain" description="Acyl-CoA oxidase/dehydrogenase middle" evidence="5">
    <location>
        <begin position="128"/>
        <end position="223"/>
    </location>
</feature>
<dbReference type="InterPro" id="IPR046373">
    <property type="entry name" value="Acyl-CoA_Oxase/DH_mid-dom_sf"/>
</dbReference>
<reference evidence="9 10" key="1">
    <citation type="submission" date="2016-11" db="EMBL/GenBank/DDBJ databases">
        <authorList>
            <person name="Jaros S."/>
            <person name="Januszkiewicz K."/>
            <person name="Wedrychowicz H."/>
        </authorList>
    </citation>
    <scope>NUCLEOTIDE SEQUENCE [LARGE SCALE GENOMIC DNA]</scope>
    <source>
        <strain evidence="8 9">GAS86</strain>
        <strain evidence="7 10">GAS95</strain>
    </source>
</reference>
<dbReference type="InterPro" id="IPR009100">
    <property type="entry name" value="AcylCoA_DH/oxidase_NM_dom_sf"/>
</dbReference>
<evidence type="ECO:0000256" key="3">
    <source>
        <dbReference type="ARBA" id="ARBA00022827"/>
    </source>
</evidence>
<evidence type="ECO:0000256" key="4">
    <source>
        <dbReference type="ARBA" id="ARBA00023002"/>
    </source>
</evidence>
<feature type="domain" description="Acyl-CoA dehydrogenase/oxidase N-terminal" evidence="6">
    <location>
        <begin position="12"/>
        <end position="124"/>
    </location>
</feature>
<evidence type="ECO:0000313" key="10">
    <source>
        <dbReference type="Proteomes" id="UP000185151"/>
    </source>
</evidence>
<dbReference type="Gene3D" id="1.20.140.10">
    <property type="entry name" value="Butyryl-CoA Dehydrogenase, subunit A, domain 3"/>
    <property type="match status" value="1"/>
</dbReference>
<dbReference type="GO" id="GO:0005886">
    <property type="term" value="C:plasma membrane"/>
    <property type="evidence" value="ECO:0007669"/>
    <property type="project" value="TreeGrafter"/>
</dbReference>
<dbReference type="GO" id="GO:0050660">
    <property type="term" value="F:flavin adenine dinucleotide binding"/>
    <property type="evidence" value="ECO:0007669"/>
    <property type="project" value="InterPro"/>
</dbReference>
<comment type="cofactor">
    <cofactor evidence="1">
        <name>FAD</name>
        <dbReference type="ChEBI" id="CHEBI:57692"/>
    </cofactor>
</comment>
<dbReference type="SUPFAM" id="SSF56645">
    <property type="entry name" value="Acyl-CoA dehydrogenase NM domain-like"/>
    <property type="match status" value="1"/>
</dbReference>
<dbReference type="GO" id="GO:0016627">
    <property type="term" value="F:oxidoreductase activity, acting on the CH-CH group of donors"/>
    <property type="evidence" value="ECO:0007669"/>
    <property type="project" value="InterPro"/>
</dbReference>
<protein>
    <submittedName>
        <fullName evidence="7">Acyl-CoA dehydrogenase</fullName>
    </submittedName>
</protein>
<dbReference type="PANTHER" id="PTHR43292:SF4">
    <property type="entry name" value="ACYL-COA DEHYDROGENASE FADE34"/>
    <property type="match status" value="1"/>
</dbReference>
<dbReference type="RefSeq" id="WP_074267507.1">
    <property type="nucleotide sequence ID" value="NZ_FSRM01000002.1"/>
</dbReference>
<keyword evidence="3" id="KW-0274">FAD</keyword>
<evidence type="ECO:0000313" key="9">
    <source>
        <dbReference type="Proteomes" id="UP000184693"/>
    </source>
</evidence>
<dbReference type="EMBL" id="FSRU01000001">
    <property type="protein sequence ID" value="SIO42981.1"/>
    <property type="molecule type" value="Genomic_DNA"/>
</dbReference>
<accession>A0A1N6JFL2</accession>